<protein>
    <submittedName>
        <fullName evidence="1">Uncharacterized protein</fullName>
    </submittedName>
</protein>
<dbReference type="EnsemblBacteria" id="BAA30421">
    <property type="protein sequence ID" value="BAA30421"/>
    <property type="gene ID" value="BAA30421"/>
</dbReference>
<sequence length="184" mass="20834">MTQVPLFSFRRSNKIKKLLEDGKMEEVVKKALENEKIANHLVELLDDKNPGIVGDSLMVISMVIKENPNAVRITQELIEKIFDLLATSKVAYVKDGAMALLLELAKNYGNEFRESFSKGVEKLMKKGDKSIVAFALLLIKELKLSQFKDTVTSLLEVEDKVILPFKGRRWVRIGDIAREVLDSL</sequence>
<keyword evidence="2" id="KW-1185">Reference proteome</keyword>
<dbReference type="InterPro" id="IPR016024">
    <property type="entry name" value="ARM-type_fold"/>
</dbReference>
<evidence type="ECO:0000313" key="2">
    <source>
        <dbReference type="Proteomes" id="UP000000752"/>
    </source>
</evidence>
<organism evidence="1 2">
    <name type="scientific">Pyrococcus horikoshii (strain ATCC 700860 / DSM 12428 / JCM 9974 / NBRC 100139 / OT-3)</name>
    <dbReference type="NCBI Taxonomy" id="70601"/>
    <lineage>
        <taxon>Archaea</taxon>
        <taxon>Methanobacteriati</taxon>
        <taxon>Methanobacteriota</taxon>
        <taxon>Thermococci</taxon>
        <taxon>Thermococcales</taxon>
        <taxon>Thermococcaceae</taxon>
        <taxon>Pyrococcus</taxon>
    </lineage>
</organism>
<dbReference type="STRING" id="70601.gene:9378288"/>
<dbReference type="PIR" id="E71002">
    <property type="entry name" value="E71002"/>
</dbReference>
<dbReference type="InterPro" id="IPR011989">
    <property type="entry name" value="ARM-like"/>
</dbReference>
<accession>O59051</accession>
<dbReference type="EMBL" id="BA000001">
    <property type="protein sequence ID" value="BAA30421.1"/>
    <property type="molecule type" value="Genomic_DNA"/>
</dbReference>
<dbReference type="Gene3D" id="1.25.10.10">
    <property type="entry name" value="Leucine-rich Repeat Variant"/>
    <property type="match status" value="1"/>
</dbReference>
<dbReference type="eggNOG" id="arCOG05792">
    <property type="taxonomic scope" value="Archaea"/>
</dbReference>
<reference evidence="1 2" key="1">
    <citation type="journal article" date="1998" name="DNA Res.">
        <title>Complete sequence and gene organization of the genome of a hyper-thermophilic archaebacterium, Pyrococcus horikoshii OT3.</title>
        <authorList>
            <person name="Kawarabayasi Y."/>
            <person name="Sawada M."/>
            <person name="Horikawa H."/>
            <person name="Haikawa Y."/>
            <person name="Hino Y."/>
            <person name="Yamamoto S."/>
            <person name="Sekine M."/>
            <person name="Baba S."/>
            <person name="Kosugi H."/>
            <person name="Hosoyama A."/>
            <person name="Nagai Y."/>
            <person name="Sakai M."/>
            <person name="Ogura K."/>
            <person name="Otuka R."/>
            <person name="Nakazawa H."/>
            <person name="Takamiya M."/>
            <person name="Ohfuku Y."/>
            <person name="Funahashi T."/>
            <person name="Tanaka T."/>
            <person name="Kudoh Y."/>
            <person name="Yamazaki J."/>
            <person name="Kushida N."/>
            <person name="Oguchi A."/>
            <person name="Aoki K."/>
            <person name="Nakamura Y."/>
            <person name="Robb T.F."/>
            <person name="Horikoshi K."/>
            <person name="Masuchi Y."/>
            <person name="Shizuya H."/>
            <person name="Kikuchi H."/>
        </authorList>
    </citation>
    <scope>NUCLEOTIDE SEQUENCE [LARGE SCALE GENOMIC DNA]</scope>
    <source>
        <strain evidence="2">ATCC 700860 / DSM 12428 / JCM 9974 / NBRC 100139 / OT-3</strain>
    </source>
</reference>
<dbReference type="KEGG" id="pho:PH1315"/>
<name>O59051_PYRHO</name>
<dbReference type="SUPFAM" id="SSF48371">
    <property type="entry name" value="ARM repeat"/>
    <property type="match status" value="1"/>
</dbReference>
<dbReference type="AlphaFoldDB" id="O59051"/>
<dbReference type="Proteomes" id="UP000000752">
    <property type="component" value="Chromosome"/>
</dbReference>
<gene>
    <name evidence="1" type="ordered locus">PH1315</name>
</gene>
<proteinExistence type="predicted"/>
<evidence type="ECO:0000313" key="1">
    <source>
        <dbReference type="EMBL" id="BAA30421.1"/>
    </source>
</evidence>